<protein>
    <submittedName>
        <fullName evidence="2">Uncharacterized protein</fullName>
    </submittedName>
</protein>
<sequence length="105" mass="11767">MVKISRSRPITNLLCGYVANDEVKSTVDVRWVWLSNHMTLKSCTGKRTGVFPGCKKPNEEFRRNDGVTTQAKIGSITGEKFIPAPTPPQRPPKELHSKRIGMNTE</sequence>
<name>A0A4Y2SPA7_ARAVE</name>
<keyword evidence="3" id="KW-1185">Reference proteome</keyword>
<evidence type="ECO:0000256" key="1">
    <source>
        <dbReference type="SAM" id="MobiDB-lite"/>
    </source>
</evidence>
<proteinExistence type="predicted"/>
<dbReference type="AlphaFoldDB" id="A0A4Y2SPA7"/>
<gene>
    <name evidence="2" type="ORF">AVEN_187138_1</name>
</gene>
<dbReference type="EMBL" id="BGPR01022573">
    <property type="protein sequence ID" value="GBN89009.1"/>
    <property type="molecule type" value="Genomic_DNA"/>
</dbReference>
<evidence type="ECO:0000313" key="2">
    <source>
        <dbReference type="EMBL" id="GBN89009.1"/>
    </source>
</evidence>
<evidence type="ECO:0000313" key="3">
    <source>
        <dbReference type="Proteomes" id="UP000499080"/>
    </source>
</evidence>
<comment type="caution">
    <text evidence="2">The sequence shown here is derived from an EMBL/GenBank/DDBJ whole genome shotgun (WGS) entry which is preliminary data.</text>
</comment>
<feature type="region of interest" description="Disordered" evidence="1">
    <location>
        <begin position="79"/>
        <end position="105"/>
    </location>
</feature>
<accession>A0A4Y2SPA7</accession>
<reference evidence="2 3" key="1">
    <citation type="journal article" date="2019" name="Sci. Rep.">
        <title>Orb-weaving spider Araneus ventricosus genome elucidates the spidroin gene catalogue.</title>
        <authorList>
            <person name="Kono N."/>
            <person name="Nakamura H."/>
            <person name="Ohtoshi R."/>
            <person name="Moran D.A.P."/>
            <person name="Shinohara A."/>
            <person name="Yoshida Y."/>
            <person name="Fujiwara M."/>
            <person name="Mori M."/>
            <person name="Tomita M."/>
            <person name="Arakawa K."/>
        </authorList>
    </citation>
    <scope>NUCLEOTIDE SEQUENCE [LARGE SCALE GENOMIC DNA]</scope>
</reference>
<organism evidence="2 3">
    <name type="scientific">Araneus ventricosus</name>
    <name type="common">Orbweaver spider</name>
    <name type="synonym">Epeira ventricosa</name>
    <dbReference type="NCBI Taxonomy" id="182803"/>
    <lineage>
        <taxon>Eukaryota</taxon>
        <taxon>Metazoa</taxon>
        <taxon>Ecdysozoa</taxon>
        <taxon>Arthropoda</taxon>
        <taxon>Chelicerata</taxon>
        <taxon>Arachnida</taxon>
        <taxon>Araneae</taxon>
        <taxon>Araneomorphae</taxon>
        <taxon>Entelegynae</taxon>
        <taxon>Araneoidea</taxon>
        <taxon>Araneidae</taxon>
        <taxon>Araneus</taxon>
    </lineage>
</organism>
<dbReference type="Proteomes" id="UP000499080">
    <property type="component" value="Unassembled WGS sequence"/>
</dbReference>